<feature type="region of interest" description="Disordered" evidence="1">
    <location>
        <begin position="1"/>
        <end position="23"/>
    </location>
</feature>
<evidence type="ECO:0000313" key="2">
    <source>
        <dbReference type="EMBL" id="CAH3913967.1"/>
    </source>
</evidence>
<name>A0A9P0SWP7_PIEBR</name>
<keyword evidence="3" id="KW-1185">Reference proteome</keyword>
<dbReference type="EMBL" id="CALOZG010000001">
    <property type="protein sequence ID" value="CAH3913967.1"/>
    <property type="molecule type" value="Genomic_DNA"/>
</dbReference>
<proteinExistence type="predicted"/>
<protein>
    <submittedName>
        <fullName evidence="2">Uncharacterized protein</fullName>
    </submittedName>
</protein>
<sequence length="77" mass="7968">MGRDAGARARPHGDCGDRPDYVRPHPNTISGATLRTAAARPSAVGCQFYAKLRAGGEAICTSRVCGHGVAPALVTLH</sequence>
<reference evidence="2" key="1">
    <citation type="submission" date="2022-05" db="EMBL/GenBank/DDBJ databases">
        <authorList>
            <person name="Okamura Y."/>
        </authorList>
    </citation>
    <scope>NUCLEOTIDE SEQUENCE</scope>
</reference>
<gene>
    <name evidence="2" type="ORF">PIBRA_LOCUS1012</name>
</gene>
<comment type="caution">
    <text evidence="2">The sequence shown here is derived from an EMBL/GenBank/DDBJ whole genome shotgun (WGS) entry which is preliminary data.</text>
</comment>
<organism evidence="2 3">
    <name type="scientific">Pieris brassicae</name>
    <name type="common">White butterfly</name>
    <name type="synonym">Large white butterfly</name>
    <dbReference type="NCBI Taxonomy" id="7116"/>
    <lineage>
        <taxon>Eukaryota</taxon>
        <taxon>Metazoa</taxon>
        <taxon>Ecdysozoa</taxon>
        <taxon>Arthropoda</taxon>
        <taxon>Hexapoda</taxon>
        <taxon>Insecta</taxon>
        <taxon>Pterygota</taxon>
        <taxon>Neoptera</taxon>
        <taxon>Endopterygota</taxon>
        <taxon>Lepidoptera</taxon>
        <taxon>Glossata</taxon>
        <taxon>Ditrysia</taxon>
        <taxon>Papilionoidea</taxon>
        <taxon>Pieridae</taxon>
        <taxon>Pierinae</taxon>
        <taxon>Pieris</taxon>
    </lineage>
</organism>
<evidence type="ECO:0000256" key="1">
    <source>
        <dbReference type="SAM" id="MobiDB-lite"/>
    </source>
</evidence>
<dbReference type="Proteomes" id="UP001152562">
    <property type="component" value="Unassembled WGS sequence"/>
</dbReference>
<dbReference type="AlphaFoldDB" id="A0A9P0SWP7"/>
<evidence type="ECO:0000313" key="3">
    <source>
        <dbReference type="Proteomes" id="UP001152562"/>
    </source>
</evidence>
<accession>A0A9P0SWP7</accession>